<dbReference type="InterPro" id="IPR002577">
    <property type="entry name" value="HTH_HxlR"/>
</dbReference>
<evidence type="ECO:0000259" key="4">
    <source>
        <dbReference type="PROSITE" id="PS51118"/>
    </source>
</evidence>
<gene>
    <name evidence="5" type="ORF">GCM10007049_27570</name>
</gene>
<dbReference type="GO" id="GO:0006355">
    <property type="term" value="P:regulation of DNA-templated transcription"/>
    <property type="evidence" value="ECO:0007669"/>
    <property type="project" value="UniProtKB-ARBA"/>
</dbReference>
<reference evidence="5" key="2">
    <citation type="submission" date="2020-09" db="EMBL/GenBank/DDBJ databases">
        <authorList>
            <person name="Sun Q."/>
            <person name="Kim S."/>
        </authorList>
    </citation>
    <scope>NUCLEOTIDE SEQUENCE</scope>
    <source>
        <strain evidence="5">KCTC 12368</strain>
    </source>
</reference>
<evidence type="ECO:0000256" key="3">
    <source>
        <dbReference type="ARBA" id="ARBA00023163"/>
    </source>
</evidence>
<evidence type="ECO:0000313" key="6">
    <source>
        <dbReference type="Proteomes" id="UP000619457"/>
    </source>
</evidence>
<organism evidence="5 6">
    <name type="scientific">Echinicola pacifica</name>
    <dbReference type="NCBI Taxonomy" id="346377"/>
    <lineage>
        <taxon>Bacteria</taxon>
        <taxon>Pseudomonadati</taxon>
        <taxon>Bacteroidota</taxon>
        <taxon>Cytophagia</taxon>
        <taxon>Cytophagales</taxon>
        <taxon>Cyclobacteriaceae</taxon>
        <taxon>Echinicola</taxon>
    </lineage>
</organism>
<keyword evidence="6" id="KW-1185">Reference proteome</keyword>
<dbReference type="SUPFAM" id="SSF46785">
    <property type="entry name" value="Winged helix' DNA-binding domain"/>
    <property type="match status" value="1"/>
</dbReference>
<dbReference type="CDD" id="cd00090">
    <property type="entry name" value="HTH_ARSR"/>
    <property type="match status" value="1"/>
</dbReference>
<keyword evidence="1" id="KW-0805">Transcription regulation</keyword>
<dbReference type="InterPro" id="IPR011991">
    <property type="entry name" value="ArsR-like_HTH"/>
</dbReference>
<dbReference type="PANTHER" id="PTHR33204:SF18">
    <property type="entry name" value="TRANSCRIPTIONAL REGULATORY PROTEIN"/>
    <property type="match status" value="1"/>
</dbReference>
<keyword evidence="2" id="KW-0238">DNA-binding</keyword>
<dbReference type="Gene3D" id="1.10.10.10">
    <property type="entry name" value="Winged helix-like DNA-binding domain superfamily/Winged helix DNA-binding domain"/>
    <property type="match status" value="1"/>
</dbReference>
<dbReference type="InterPro" id="IPR036390">
    <property type="entry name" value="WH_DNA-bd_sf"/>
</dbReference>
<evidence type="ECO:0000313" key="5">
    <source>
        <dbReference type="EMBL" id="GGZ32553.1"/>
    </source>
</evidence>
<sequence>MKKNIKICPVDYSIDLLSKKWTLPIIYALVQKSPKRFKELEREIVGISPTILSTRLKELEHNYLVTRVVFPTIPPTVEYGLTKHANGLKSVINELENFGLYHQKIKK</sequence>
<dbReference type="RefSeq" id="WP_018475961.1">
    <property type="nucleotide sequence ID" value="NZ_BMWX01000004.1"/>
</dbReference>
<name>A0A918Q3Q2_9BACT</name>
<dbReference type="PROSITE" id="PS51118">
    <property type="entry name" value="HTH_HXLR"/>
    <property type="match status" value="1"/>
</dbReference>
<dbReference type="Pfam" id="PF01638">
    <property type="entry name" value="HxlR"/>
    <property type="match status" value="1"/>
</dbReference>
<dbReference type="EMBL" id="BMWX01000004">
    <property type="protein sequence ID" value="GGZ32553.1"/>
    <property type="molecule type" value="Genomic_DNA"/>
</dbReference>
<keyword evidence="3" id="KW-0804">Transcription</keyword>
<reference evidence="5" key="1">
    <citation type="journal article" date="2014" name="Int. J. Syst. Evol. Microbiol.">
        <title>Complete genome sequence of Corynebacterium casei LMG S-19264T (=DSM 44701T), isolated from a smear-ripened cheese.</title>
        <authorList>
            <consortium name="US DOE Joint Genome Institute (JGI-PGF)"/>
            <person name="Walter F."/>
            <person name="Albersmeier A."/>
            <person name="Kalinowski J."/>
            <person name="Ruckert C."/>
        </authorList>
    </citation>
    <scope>NUCLEOTIDE SEQUENCE</scope>
    <source>
        <strain evidence="5">KCTC 12368</strain>
    </source>
</reference>
<evidence type="ECO:0000256" key="1">
    <source>
        <dbReference type="ARBA" id="ARBA00023015"/>
    </source>
</evidence>
<dbReference type="GO" id="GO:0003677">
    <property type="term" value="F:DNA binding"/>
    <property type="evidence" value="ECO:0007669"/>
    <property type="project" value="UniProtKB-KW"/>
</dbReference>
<comment type="caution">
    <text evidence="5">The sequence shown here is derived from an EMBL/GenBank/DDBJ whole genome shotgun (WGS) entry which is preliminary data.</text>
</comment>
<proteinExistence type="predicted"/>
<dbReference type="InterPro" id="IPR036388">
    <property type="entry name" value="WH-like_DNA-bd_sf"/>
</dbReference>
<dbReference type="AlphaFoldDB" id="A0A918Q3Q2"/>
<dbReference type="Proteomes" id="UP000619457">
    <property type="component" value="Unassembled WGS sequence"/>
</dbReference>
<accession>A0A918Q3Q2</accession>
<feature type="domain" description="HTH hxlR-type" evidence="4">
    <location>
        <begin position="8"/>
        <end position="107"/>
    </location>
</feature>
<evidence type="ECO:0000256" key="2">
    <source>
        <dbReference type="ARBA" id="ARBA00023125"/>
    </source>
</evidence>
<protein>
    <submittedName>
        <fullName evidence="5">HxlR family transcriptional regulator</fullName>
    </submittedName>
</protein>
<dbReference type="PANTHER" id="PTHR33204">
    <property type="entry name" value="TRANSCRIPTIONAL REGULATOR, MARR FAMILY"/>
    <property type="match status" value="1"/>
</dbReference>